<reference evidence="2" key="1">
    <citation type="submission" date="2020-11" db="EMBL/GenBank/DDBJ databases">
        <title>Isolation and identification of active actinomycetes.</title>
        <authorList>
            <person name="Sun X."/>
        </authorList>
    </citation>
    <scope>NUCLEOTIDE SEQUENCE</scope>
    <source>
        <strain evidence="2">NEAU-A11</strain>
    </source>
</reference>
<dbReference type="RefSeq" id="WP_196417802.1">
    <property type="nucleotide sequence ID" value="NZ_JADQTO010000018.1"/>
</dbReference>
<dbReference type="AlphaFoldDB" id="A0A931CEI6"/>
<proteinExistence type="predicted"/>
<dbReference type="EMBL" id="JADQTO010000018">
    <property type="protein sequence ID" value="MBG0566017.1"/>
    <property type="molecule type" value="Genomic_DNA"/>
</dbReference>
<gene>
    <name evidence="2" type="ORF">I4J89_31685</name>
</gene>
<name>A0A931CEI6_9ACTN</name>
<evidence type="ECO:0000259" key="1">
    <source>
        <dbReference type="Pfam" id="PF14028"/>
    </source>
</evidence>
<sequence length="279" mass="30200">MGTAHPGEDTIWIQVNAALFPATAEQPFVPWSALATTVERWRADGYFARFYFVRKPPGLRLRFGGPDLGERLEPALTTWLSAAERRNDIRGFRFTGYEPERRRFGGKTGMGIAHDLFDADAALALRFEAGAASSDQDPPVSRRLLSLAICQDLFTRSLDDGAEVWDVWKGLEEAVGGAAGVPFRPDPAVVGEVRAFLAAPGPAASAVLDPARVANARVSAALRAAVSAGRLSRGPRRWLTAAAVFHWNRWGLPLELPLLGSCVAAMAESTQPDGVRIRP</sequence>
<evidence type="ECO:0000313" key="2">
    <source>
        <dbReference type="EMBL" id="MBG0566017.1"/>
    </source>
</evidence>
<evidence type="ECO:0000313" key="3">
    <source>
        <dbReference type="Proteomes" id="UP000598146"/>
    </source>
</evidence>
<comment type="caution">
    <text evidence="2">The sequence shown here is derived from an EMBL/GenBank/DDBJ whole genome shotgun (WGS) entry which is preliminary data.</text>
</comment>
<feature type="domain" description="Thiopeptide-type bacteriocin biosynthesis" evidence="1">
    <location>
        <begin position="32"/>
        <end position="173"/>
    </location>
</feature>
<dbReference type="InterPro" id="IPR023809">
    <property type="entry name" value="Thiopep_bacteriocin_synth_dom"/>
</dbReference>
<protein>
    <submittedName>
        <fullName evidence="2">Thiopeptide-type bacteriocin biosynthesis protein</fullName>
    </submittedName>
</protein>
<dbReference type="NCBIfam" id="TIGR03891">
    <property type="entry name" value="thiopep_ocin"/>
    <property type="match status" value="1"/>
</dbReference>
<keyword evidence="3" id="KW-1185">Reference proteome</keyword>
<dbReference type="Pfam" id="PF14028">
    <property type="entry name" value="Lant_dehydr_C"/>
    <property type="match status" value="1"/>
</dbReference>
<accession>A0A931CEI6</accession>
<dbReference type="Proteomes" id="UP000598146">
    <property type="component" value="Unassembled WGS sequence"/>
</dbReference>
<organism evidence="2 3">
    <name type="scientific">Actinoplanes aureus</name>
    <dbReference type="NCBI Taxonomy" id="2792083"/>
    <lineage>
        <taxon>Bacteria</taxon>
        <taxon>Bacillati</taxon>
        <taxon>Actinomycetota</taxon>
        <taxon>Actinomycetes</taxon>
        <taxon>Micromonosporales</taxon>
        <taxon>Micromonosporaceae</taxon>
        <taxon>Actinoplanes</taxon>
    </lineage>
</organism>